<feature type="transmembrane region" description="Helical" evidence="1">
    <location>
        <begin position="6"/>
        <end position="24"/>
    </location>
</feature>
<evidence type="ECO:0000313" key="2">
    <source>
        <dbReference type="EMBL" id="MFC4232128.1"/>
    </source>
</evidence>
<dbReference type="SUPFAM" id="SSF53955">
    <property type="entry name" value="Lysozyme-like"/>
    <property type="match status" value="1"/>
</dbReference>
<dbReference type="InterPro" id="IPR023346">
    <property type="entry name" value="Lysozyme-like_dom_sf"/>
</dbReference>
<name>A0ABV8PW34_9BACT</name>
<evidence type="ECO:0000313" key="3">
    <source>
        <dbReference type="Proteomes" id="UP001595906"/>
    </source>
</evidence>
<proteinExistence type="predicted"/>
<keyword evidence="1" id="KW-0812">Transmembrane</keyword>
<keyword evidence="3" id="KW-1185">Reference proteome</keyword>
<accession>A0ABV8PW34</accession>
<dbReference type="RefSeq" id="WP_379013862.1">
    <property type="nucleotide sequence ID" value="NZ_JBHSDC010000018.1"/>
</dbReference>
<protein>
    <submittedName>
        <fullName evidence="2">Uncharacterized protein</fullName>
    </submittedName>
</protein>
<sequence>MKPKVILIVLLVALAISGIILYFIKKNADAKKAVLQPGATTGSNTANNSGAAVTPTTPVSNSDYPIIYNTYSEAAKPIQEALGVTQDGYLGPKSLNELGKYWVGVTTKFAIYNEAARDALVNKIKAAKQQNAYFDLSSAAM</sequence>
<dbReference type="Proteomes" id="UP001595906">
    <property type="component" value="Unassembled WGS sequence"/>
</dbReference>
<reference evidence="3" key="1">
    <citation type="journal article" date="2019" name="Int. J. Syst. Evol. Microbiol.">
        <title>The Global Catalogue of Microorganisms (GCM) 10K type strain sequencing project: providing services to taxonomists for standard genome sequencing and annotation.</title>
        <authorList>
            <consortium name="The Broad Institute Genomics Platform"/>
            <consortium name="The Broad Institute Genome Sequencing Center for Infectious Disease"/>
            <person name="Wu L."/>
            <person name="Ma J."/>
        </authorList>
    </citation>
    <scope>NUCLEOTIDE SEQUENCE [LARGE SCALE GENOMIC DNA]</scope>
    <source>
        <strain evidence="3">CECT 8010</strain>
    </source>
</reference>
<keyword evidence="1" id="KW-0472">Membrane</keyword>
<comment type="caution">
    <text evidence="2">The sequence shown here is derived from an EMBL/GenBank/DDBJ whole genome shotgun (WGS) entry which is preliminary data.</text>
</comment>
<organism evidence="2 3">
    <name type="scientific">Parasediminibacterium paludis</name>
    <dbReference type="NCBI Taxonomy" id="908966"/>
    <lineage>
        <taxon>Bacteria</taxon>
        <taxon>Pseudomonadati</taxon>
        <taxon>Bacteroidota</taxon>
        <taxon>Chitinophagia</taxon>
        <taxon>Chitinophagales</taxon>
        <taxon>Chitinophagaceae</taxon>
        <taxon>Parasediminibacterium</taxon>
    </lineage>
</organism>
<evidence type="ECO:0000256" key="1">
    <source>
        <dbReference type="SAM" id="Phobius"/>
    </source>
</evidence>
<gene>
    <name evidence="2" type="ORF">ACFOW1_09515</name>
</gene>
<dbReference type="EMBL" id="JBHSDC010000018">
    <property type="protein sequence ID" value="MFC4232128.1"/>
    <property type="molecule type" value="Genomic_DNA"/>
</dbReference>
<keyword evidence="1" id="KW-1133">Transmembrane helix</keyword>